<reference evidence="2 3" key="1">
    <citation type="submission" date="2023-09" db="EMBL/GenBank/DDBJ databases">
        <authorList>
            <person name="Wang M."/>
        </authorList>
    </citation>
    <scope>NUCLEOTIDE SEQUENCE [LARGE SCALE GENOMIC DNA]</scope>
    <source>
        <strain evidence="2">GT-2023</strain>
        <tissue evidence="2">Liver</tissue>
    </source>
</reference>
<evidence type="ECO:0008006" key="4">
    <source>
        <dbReference type="Google" id="ProtNLM"/>
    </source>
</evidence>
<gene>
    <name evidence="2" type="ORF">QQF64_006218</name>
</gene>
<feature type="region of interest" description="Disordered" evidence="1">
    <location>
        <begin position="304"/>
        <end position="373"/>
    </location>
</feature>
<dbReference type="PANTHER" id="PTHR15141:SF49">
    <property type="entry name" value="TFIIS N-TERMINAL DOMAIN-CONTAINING PROTEIN"/>
    <property type="match status" value="1"/>
</dbReference>
<organism evidence="2 3">
    <name type="scientific">Cirrhinus molitorella</name>
    <name type="common">mud carp</name>
    <dbReference type="NCBI Taxonomy" id="172907"/>
    <lineage>
        <taxon>Eukaryota</taxon>
        <taxon>Metazoa</taxon>
        <taxon>Chordata</taxon>
        <taxon>Craniata</taxon>
        <taxon>Vertebrata</taxon>
        <taxon>Euteleostomi</taxon>
        <taxon>Actinopterygii</taxon>
        <taxon>Neopterygii</taxon>
        <taxon>Teleostei</taxon>
        <taxon>Ostariophysi</taxon>
        <taxon>Cypriniformes</taxon>
        <taxon>Cyprinidae</taxon>
        <taxon>Labeoninae</taxon>
        <taxon>Labeonini</taxon>
        <taxon>Cirrhinus</taxon>
    </lineage>
</organism>
<name>A0ABR3MEF3_9TELE</name>
<comment type="caution">
    <text evidence="2">The sequence shown here is derived from an EMBL/GenBank/DDBJ whole genome shotgun (WGS) entry which is preliminary data.</text>
</comment>
<dbReference type="Gene3D" id="6.10.250.3180">
    <property type="match status" value="1"/>
</dbReference>
<dbReference type="Pfam" id="PF06881">
    <property type="entry name" value="Elongin_A"/>
    <property type="match status" value="1"/>
</dbReference>
<accession>A0ABR3MEF3</accession>
<dbReference type="PANTHER" id="PTHR15141">
    <property type="entry name" value="TRANSCRIPTION ELONGATION FACTOR B POLYPEPTIDE 3"/>
    <property type="match status" value="1"/>
</dbReference>
<evidence type="ECO:0000313" key="2">
    <source>
        <dbReference type="EMBL" id="KAL1263479.1"/>
    </source>
</evidence>
<protein>
    <recommendedName>
        <fullName evidence="4">Elongin-A</fullName>
    </recommendedName>
</protein>
<feature type="compositionally biased region" description="Basic residues" evidence="1">
    <location>
        <begin position="364"/>
        <end position="373"/>
    </location>
</feature>
<feature type="compositionally biased region" description="Polar residues" evidence="1">
    <location>
        <begin position="336"/>
        <end position="346"/>
    </location>
</feature>
<evidence type="ECO:0000256" key="1">
    <source>
        <dbReference type="SAM" id="MobiDB-lite"/>
    </source>
</evidence>
<dbReference type="EMBL" id="JAYMGO010000013">
    <property type="protein sequence ID" value="KAL1263479.1"/>
    <property type="molecule type" value="Genomic_DNA"/>
</dbReference>
<dbReference type="Proteomes" id="UP001558613">
    <property type="component" value="Unassembled WGS sequence"/>
</dbReference>
<sequence>MQKQRDKTGDACRKEKMEKARDKLVAMETDKHAVDGCETPSMSFEAYLSYDLEPPKRKKSFSVAKNPKRLKTAHKENSCVSLVKSSKAATEDPKTTVPEHSVMDLLNIPLPTSFPECEDISQYQYISEKKADKKIIDDCEAAPLFIGQRLKNKMQVYSGSKIAYLPTMMTLYQQCIRALQNNIDSLYEIGGVPFEILEPVLERCTPEQLFRIEEYNPVYIGVTDHLWERHCQKDFRNAHLEEYESWREMYLRMSEERERKLKQLTKSIVSAHSGKPKGRQVKMAFIHSAAKPPRNVRIQQEIHGTAGPVTLPHPTDRASSGKPGENRGRSGFSEPSKPSANNSGQAQDPRKIKRVAPMMAKSLKAFKKQLSRR</sequence>
<dbReference type="InterPro" id="IPR010684">
    <property type="entry name" value="RNA_pol_II_trans_fac_SIII_A"/>
</dbReference>
<proteinExistence type="predicted"/>
<dbReference type="InterPro" id="IPR051870">
    <property type="entry name" value="Elongin-A_domain"/>
</dbReference>
<keyword evidence="3" id="KW-1185">Reference proteome</keyword>
<evidence type="ECO:0000313" key="3">
    <source>
        <dbReference type="Proteomes" id="UP001558613"/>
    </source>
</evidence>